<dbReference type="Gene3D" id="3.30.70.100">
    <property type="match status" value="1"/>
</dbReference>
<dbReference type="SUPFAM" id="SSF54909">
    <property type="entry name" value="Dimeric alpha+beta barrel"/>
    <property type="match status" value="1"/>
</dbReference>
<dbReference type="PANTHER" id="PTHR40260">
    <property type="entry name" value="BLR8190 PROTEIN"/>
    <property type="match status" value="1"/>
</dbReference>
<dbReference type="OrthoDB" id="4892971at2759"/>
<dbReference type="GO" id="GO:0016491">
    <property type="term" value="F:oxidoreductase activity"/>
    <property type="evidence" value="ECO:0007669"/>
    <property type="project" value="InterPro"/>
</dbReference>
<dbReference type="EMBL" id="MU004189">
    <property type="protein sequence ID" value="KAF2495489.1"/>
    <property type="molecule type" value="Genomic_DNA"/>
</dbReference>
<organism evidence="2 3">
    <name type="scientific">Lophium mytilinum</name>
    <dbReference type="NCBI Taxonomy" id="390894"/>
    <lineage>
        <taxon>Eukaryota</taxon>
        <taxon>Fungi</taxon>
        <taxon>Dikarya</taxon>
        <taxon>Ascomycota</taxon>
        <taxon>Pezizomycotina</taxon>
        <taxon>Dothideomycetes</taxon>
        <taxon>Pleosporomycetidae</taxon>
        <taxon>Mytilinidiales</taxon>
        <taxon>Mytilinidiaceae</taxon>
        <taxon>Lophium</taxon>
    </lineage>
</organism>
<proteinExistence type="inferred from homology"/>
<keyword evidence="3" id="KW-1185">Reference proteome</keyword>
<name>A0A6A6QTI0_9PEZI</name>
<dbReference type="InterPro" id="IPR009799">
    <property type="entry name" value="EthD_dom"/>
</dbReference>
<dbReference type="Proteomes" id="UP000799750">
    <property type="component" value="Unassembled WGS sequence"/>
</dbReference>
<comment type="similarity">
    <text evidence="1">Belongs to the tpcK family.</text>
</comment>
<protein>
    <recommendedName>
        <fullName evidence="4">EthD domain-containing protein</fullName>
    </recommendedName>
</protein>
<reference evidence="2" key="1">
    <citation type="journal article" date="2020" name="Stud. Mycol.">
        <title>101 Dothideomycetes genomes: a test case for predicting lifestyles and emergence of pathogens.</title>
        <authorList>
            <person name="Haridas S."/>
            <person name="Albert R."/>
            <person name="Binder M."/>
            <person name="Bloem J."/>
            <person name="Labutti K."/>
            <person name="Salamov A."/>
            <person name="Andreopoulos B."/>
            <person name="Baker S."/>
            <person name="Barry K."/>
            <person name="Bills G."/>
            <person name="Bluhm B."/>
            <person name="Cannon C."/>
            <person name="Castanera R."/>
            <person name="Culley D."/>
            <person name="Daum C."/>
            <person name="Ezra D."/>
            <person name="Gonzalez J."/>
            <person name="Henrissat B."/>
            <person name="Kuo A."/>
            <person name="Liang C."/>
            <person name="Lipzen A."/>
            <person name="Lutzoni F."/>
            <person name="Magnuson J."/>
            <person name="Mondo S."/>
            <person name="Nolan M."/>
            <person name="Ohm R."/>
            <person name="Pangilinan J."/>
            <person name="Park H.-J."/>
            <person name="Ramirez L."/>
            <person name="Alfaro M."/>
            <person name="Sun H."/>
            <person name="Tritt A."/>
            <person name="Yoshinaga Y."/>
            <person name="Zwiers L.-H."/>
            <person name="Turgeon B."/>
            <person name="Goodwin S."/>
            <person name="Spatafora J."/>
            <person name="Crous P."/>
            <person name="Grigoriev I."/>
        </authorList>
    </citation>
    <scope>NUCLEOTIDE SEQUENCE</scope>
    <source>
        <strain evidence="2">CBS 269.34</strain>
    </source>
</reference>
<dbReference type="AlphaFoldDB" id="A0A6A6QTI0"/>
<sequence length="104" mass="11471">MSSATSTPIYVTFLYPTNTSFNMTYYLNTHIPLTKKKYAPYGLRSCVVCDTADSPAFAVMVVSTWESIEGWNEAQKAECTKAIVEDVKNYTDGELVVLVGKVVG</sequence>
<accession>A0A6A6QTI0</accession>
<dbReference type="NCBIfam" id="TIGR02118">
    <property type="entry name" value="EthD family reductase"/>
    <property type="match status" value="1"/>
</dbReference>
<evidence type="ECO:0000313" key="2">
    <source>
        <dbReference type="EMBL" id="KAF2495489.1"/>
    </source>
</evidence>
<evidence type="ECO:0000256" key="1">
    <source>
        <dbReference type="ARBA" id="ARBA00005986"/>
    </source>
</evidence>
<evidence type="ECO:0008006" key="4">
    <source>
        <dbReference type="Google" id="ProtNLM"/>
    </source>
</evidence>
<evidence type="ECO:0000313" key="3">
    <source>
        <dbReference type="Proteomes" id="UP000799750"/>
    </source>
</evidence>
<dbReference type="InterPro" id="IPR011008">
    <property type="entry name" value="Dimeric_a/b-barrel"/>
</dbReference>
<dbReference type="PANTHER" id="PTHR40260:SF2">
    <property type="entry name" value="BLR8190 PROTEIN"/>
    <property type="match status" value="1"/>
</dbReference>
<gene>
    <name evidence="2" type="ORF">BU16DRAFT_391004</name>
</gene>